<evidence type="ECO:0000259" key="2">
    <source>
        <dbReference type="Pfam" id="PF01551"/>
    </source>
</evidence>
<dbReference type="Gene3D" id="6.10.250.3150">
    <property type="match status" value="1"/>
</dbReference>
<evidence type="ECO:0000313" key="4">
    <source>
        <dbReference type="Proteomes" id="UP000176493"/>
    </source>
</evidence>
<evidence type="ECO:0000313" key="3">
    <source>
        <dbReference type="EMBL" id="OHA23677.1"/>
    </source>
</evidence>
<feature type="coiled-coil region" evidence="1">
    <location>
        <begin position="31"/>
        <end position="65"/>
    </location>
</feature>
<dbReference type="Gene3D" id="2.70.70.10">
    <property type="entry name" value="Glucose Permease (Domain IIA)"/>
    <property type="match status" value="1"/>
</dbReference>
<protein>
    <recommendedName>
        <fullName evidence="2">M23ase beta-sheet core domain-containing protein</fullName>
    </recommendedName>
</protein>
<reference evidence="3 4" key="1">
    <citation type="journal article" date="2016" name="Nat. Commun.">
        <title>Thousands of microbial genomes shed light on interconnected biogeochemical processes in an aquifer system.</title>
        <authorList>
            <person name="Anantharaman K."/>
            <person name="Brown C.T."/>
            <person name="Hug L.A."/>
            <person name="Sharon I."/>
            <person name="Castelle C.J."/>
            <person name="Probst A.J."/>
            <person name="Thomas B.C."/>
            <person name="Singh A."/>
            <person name="Wilkins M.J."/>
            <person name="Karaoz U."/>
            <person name="Brodie E.L."/>
            <person name="Williams K.H."/>
            <person name="Hubbard S.S."/>
            <person name="Banfield J.F."/>
        </authorList>
    </citation>
    <scope>NUCLEOTIDE SEQUENCE [LARGE SCALE GENOMIC DNA]</scope>
</reference>
<dbReference type="AlphaFoldDB" id="A0A1G2MIJ0"/>
<dbReference type="PANTHER" id="PTHR21666:SF270">
    <property type="entry name" value="MUREIN HYDROLASE ACTIVATOR ENVC"/>
    <property type="match status" value="1"/>
</dbReference>
<evidence type="ECO:0000256" key="1">
    <source>
        <dbReference type="SAM" id="Coils"/>
    </source>
</evidence>
<keyword evidence="1" id="KW-0175">Coiled coil</keyword>
<accession>A0A1G2MIJ0</accession>
<sequence>MPMKRLSLFLVVGTGFLLPVMHGGAVLGATISELQSKIAERNAAIESLEQEIADYQRQIETTGKETKTLQSTIKNIDLEQKKLGAEIKLTSNKIAAVNLRLEELGDAILVKEARIKDSRDALKEAIQNIAELERKTLVEILLGSDSLSTVWSATDDIERFERHIRTDLARTKELKVGLENAQTETETNRRRLLSLREDLSDKNQLLSQNRRAKADLLSVTKNREAEYRRILAERVAKRDAFERELLQFEAELRFTVDPSKLPPARSGVLHWPLDSITITQEFGNTAFAKSGAYNGKGHNGVDFRAPTGTRVKAALSGIVKGVGDTDTVCPGASYGKWILIEHDNGLSTLYAHFSLIKVGEGERVSTGETIGYSGETGYATGPHLHLTVYATQGVRIMSRKSAVCGGSYTMPIADLKAYLNPLSYL</sequence>
<gene>
    <name evidence="3" type="ORF">A2W52_02855</name>
</gene>
<dbReference type="CDD" id="cd12797">
    <property type="entry name" value="M23_peptidase"/>
    <property type="match status" value="1"/>
</dbReference>
<comment type="caution">
    <text evidence="3">The sequence shown here is derived from an EMBL/GenBank/DDBJ whole genome shotgun (WGS) entry which is preliminary data.</text>
</comment>
<organism evidence="3 4">
    <name type="scientific">Candidatus Taylorbacteria bacterium RIFCSPHIGHO2_02_49_25</name>
    <dbReference type="NCBI Taxonomy" id="1802305"/>
    <lineage>
        <taxon>Bacteria</taxon>
        <taxon>Candidatus Tayloriibacteriota</taxon>
    </lineage>
</organism>
<dbReference type="SUPFAM" id="SSF51261">
    <property type="entry name" value="Duplicated hybrid motif"/>
    <property type="match status" value="1"/>
</dbReference>
<dbReference type="EMBL" id="MHRJ01000001">
    <property type="protein sequence ID" value="OHA23677.1"/>
    <property type="molecule type" value="Genomic_DNA"/>
</dbReference>
<name>A0A1G2MIJ0_9BACT</name>
<dbReference type="PANTHER" id="PTHR21666">
    <property type="entry name" value="PEPTIDASE-RELATED"/>
    <property type="match status" value="1"/>
</dbReference>
<dbReference type="InterPro" id="IPR011055">
    <property type="entry name" value="Dup_hybrid_motif"/>
</dbReference>
<dbReference type="Pfam" id="PF01551">
    <property type="entry name" value="Peptidase_M23"/>
    <property type="match status" value="1"/>
</dbReference>
<dbReference type="InterPro" id="IPR016047">
    <property type="entry name" value="M23ase_b-sheet_dom"/>
</dbReference>
<dbReference type="GO" id="GO:0004222">
    <property type="term" value="F:metalloendopeptidase activity"/>
    <property type="evidence" value="ECO:0007669"/>
    <property type="project" value="TreeGrafter"/>
</dbReference>
<feature type="domain" description="M23ase beta-sheet core" evidence="2">
    <location>
        <begin position="297"/>
        <end position="390"/>
    </location>
</feature>
<dbReference type="InterPro" id="IPR050570">
    <property type="entry name" value="Cell_wall_metabolism_enzyme"/>
</dbReference>
<dbReference type="Proteomes" id="UP000176493">
    <property type="component" value="Unassembled WGS sequence"/>
</dbReference>
<proteinExistence type="predicted"/>